<comment type="caution">
    <text evidence="1">The sequence shown here is derived from an EMBL/GenBank/DDBJ whole genome shotgun (WGS) entry which is preliminary data.</text>
</comment>
<proteinExistence type="predicted"/>
<reference evidence="1 2" key="1">
    <citation type="submission" date="2018-07" db="EMBL/GenBank/DDBJ databases">
        <title>New species, Clostridium PI-S10-A1B.</title>
        <authorList>
            <person name="Krishna G."/>
            <person name="Summeta K."/>
            <person name="Shikha S."/>
            <person name="Prabhu P.B."/>
            <person name="Suresh K."/>
        </authorList>
    </citation>
    <scope>NUCLEOTIDE SEQUENCE [LARGE SCALE GENOMIC DNA]</scope>
    <source>
        <strain evidence="1 2">PI-S10-A1B</strain>
    </source>
</reference>
<protein>
    <submittedName>
        <fullName evidence="1">Uncharacterized protein</fullName>
    </submittedName>
</protein>
<dbReference type="RefSeq" id="WP_117419786.1">
    <property type="nucleotide sequence ID" value="NZ_QOHO01000107.1"/>
</dbReference>
<evidence type="ECO:0000313" key="2">
    <source>
        <dbReference type="Proteomes" id="UP000260680"/>
    </source>
</evidence>
<dbReference type="AlphaFoldDB" id="A0A3E2N4T0"/>
<gene>
    <name evidence="1" type="ORF">DS742_25700</name>
</gene>
<dbReference type="EMBL" id="QOHO01000107">
    <property type="protein sequence ID" value="RFZ76003.1"/>
    <property type="molecule type" value="Genomic_DNA"/>
</dbReference>
<sequence>MKIEIAEPGRMTQSGSSLLKLIQNNNMPILDLLVRESIQNSLDAKNESDPNVMVEFLTGEFGKALLNAELDGITDALNKKFWKDSYKYVAIKDSNTVGLTGKLHYEDVTDNQYGNLLKLIYEISKPQEAEGAGGSWGLGKTVYFRVGIGLVIYYSRIINEQGDYESRLAASLVENELEMDSLIPVLSEKSKRGIAWWGEEIGENKTRPITDDDYIAKVLNIFGIEPYTDNLTGTTIIIPYINEEILLENNQIEYRDGEDNIIQPFWRSNIEDYLKVAVQRWYAPRLNNLNYPYGKFLTAKVNDHGISTDEMEPAFQVVHALYNKAIGVETTGDILLDSSVVYNVEDISLRNVLDTTKAGTIAYTKIPRTLLKTGFPDNKPEPYMYFNCEIRDKEKNKPVVFFTRKPGMIVSYEDVGGWVEGICPTNKDEFILAIFVLNSDNRLSKIDTYYSLEEYVRKSEMADHTSWGDFTMGNFNPRIISKVQGQVNNKISKEFSVEEEDNTSKLNSGLGKMFGDLLLPPENFGKKPSVGAGKTTGGGQQFEKHRNVMFGYDATKTMYTSSGMVVKLQIKSRGKITETGIRLAIDSETGAISAKDWENRMGLHMPFEIKSCDVSIGKLDGEDTHIEYHLNCELNEYKFNDINCELEKTESSTICGLHIEMENEHSIEIEISVELKLNRKDLRPLFIVEKNEGER</sequence>
<evidence type="ECO:0000313" key="1">
    <source>
        <dbReference type="EMBL" id="RFZ76003.1"/>
    </source>
</evidence>
<name>A0A3E2N4T0_9FIRM</name>
<accession>A0A3E2N4T0</accession>
<dbReference type="Proteomes" id="UP000260680">
    <property type="component" value="Unassembled WGS sequence"/>
</dbReference>
<organism evidence="1 2">
    <name type="scientific">Lacrimispora amygdalina</name>
    <dbReference type="NCBI Taxonomy" id="253257"/>
    <lineage>
        <taxon>Bacteria</taxon>
        <taxon>Bacillati</taxon>
        <taxon>Bacillota</taxon>
        <taxon>Clostridia</taxon>
        <taxon>Lachnospirales</taxon>
        <taxon>Lachnospiraceae</taxon>
        <taxon>Lacrimispora</taxon>
    </lineage>
</organism>
<dbReference type="OrthoDB" id="1395829at2"/>